<dbReference type="AlphaFoldDB" id="A0A0G0K9W2"/>
<proteinExistence type="predicted"/>
<sequence>MDKKATTLVVAWFGATFISLIFSLFLSVYLSTDKVVDSQNQNFKLYSALPAGNNQIFQQVDYLDARSILVRNFFKKYNSPLQDLNTQFIEVADKYELDFRLLPAIAMQESLGGKKVIKDSYNPFGYGIYGNLVIKFASWEEAVEKVGKALKQDYLNQGLNTPDKIMAKYTPPSLASGGTWARGVKSFMQELQ</sequence>
<dbReference type="Proteomes" id="UP000034324">
    <property type="component" value="Unassembled WGS sequence"/>
</dbReference>
<keyword evidence="1" id="KW-1133">Transmembrane helix</keyword>
<gene>
    <name evidence="2" type="ORF">US99_C0071G0002</name>
</gene>
<reference evidence="2 3" key="1">
    <citation type="journal article" date="2015" name="Nature">
        <title>rRNA introns, odd ribosomes, and small enigmatic genomes across a large radiation of phyla.</title>
        <authorList>
            <person name="Brown C.T."/>
            <person name="Hug L.A."/>
            <person name="Thomas B.C."/>
            <person name="Sharon I."/>
            <person name="Castelle C.J."/>
            <person name="Singh A."/>
            <person name="Wilkins M.J."/>
            <person name="Williams K.H."/>
            <person name="Banfield J.F."/>
        </authorList>
    </citation>
    <scope>NUCLEOTIDE SEQUENCE [LARGE SCALE GENOMIC DNA]</scope>
</reference>
<feature type="transmembrane region" description="Helical" evidence="1">
    <location>
        <begin position="7"/>
        <end position="30"/>
    </location>
</feature>
<organism evidence="2 3">
    <name type="scientific">Candidatus Daviesbacteria bacterium GW2011_GWF2_38_6</name>
    <dbReference type="NCBI Taxonomy" id="1618432"/>
    <lineage>
        <taxon>Bacteria</taxon>
        <taxon>Candidatus Daviesiibacteriota</taxon>
    </lineage>
</organism>
<evidence type="ECO:0000313" key="3">
    <source>
        <dbReference type="Proteomes" id="UP000034324"/>
    </source>
</evidence>
<keyword evidence="1" id="KW-0472">Membrane</keyword>
<evidence type="ECO:0000256" key="1">
    <source>
        <dbReference type="SAM" id="Phobius"/>
    </source>
</evidence>
<evidence type="ECO:0000313" key="2">
    <source>
        <dbReference type="EMBL" id="KKQ76448.1"/>
    </source>
</evidence>
<dbReference type="EMBL" id="LBVC01000071">
    <property type="protein sequence ID" value="KKQ76448.1"/>
    <property type="molecule type" value="Genomic_DNA"/>
</dbReference>
<accession>A0A0G0K9W2</accession>
<comment type="caution">
    <text evidence="2">The sequence shown here is derived from an EMBL/GenBank/DDBJ whole genome shotgun (WGS) entry which is preliminary data.</text>
</comment>
<protein>
    <submittedName>
        <fullName evidence="2">Conjugation protein</fullName>
    </submittedName>
</protein>
<keyword evidence="1" id="KW-0812">Transmembrane</keyword>
<name>A0A0G0K9W2_9BACT</name>